<protein>
    <submittedName>
        <fullName evidence="1">Uncharacterized protein</fullName>
    </submittedName>
</protein>
<sequence length="168" mass="19363">MSVLLTKLEVQGWSTLFLQGDTQRKLAKQELEWPPLPNHSSTVAISRKFSSKPNLTHHWCVDKNEMSLLHQLCFDVVHKIILQRKQRHTNANFLDLTIMELQDTEAPINLPSLIIKHMHRVHNQDKNGHALPYGFCMASIFEAFDVPVQVWHSQTVKDVVGQVNHMTL</sequence>
<dbReference type="AlphaFoldDB" id="A0AAV9M9H7"/>
<proteinExistence type="predicted"/>
<dbReference type="EMBL" id="JAWPEI010000002">
    <property type="protein sequence ID" value="KAK4734042.1"/>
    <property type="molecule type" value="Genomic_DNA"/>
</dbReference>
<accession>A0AAV9M9H7</accession>
<dbReference type="Proteomes" id="UP001311915">
    <property type="component" value="Unassembled WGS sequence"/>
</dbReference>
<name>A0AAV9M9H7_9SOLN</name>
<evidence type="ECO:0000313" key="1">
    <source>
        <dbReference type="EMBL" id="KAK4734042.1"/>
    </source>
</evidence>
<gene>
    <name evidence="1" type="ORF">R3W88_008303</name>
</gene>
<evidence type="ECO:0000313" key="2">
    <source>
        <dbReference type="Proteomes" id="UP001311915"/>
    </source>
</evidence>
<keyword evidence="2" id="KW-1185">Reference proteome</keyword>
<organism evidence="1 2">
    <name type="scientific">Solanum pinnatisectum</name>
    <name type="common">tansyleaf nightshade</name>
    <dbReference type="NCBI Taxonomy" id="50273"/>
    <lineage>
        <taxon>Eukaryota</taxon>
        <taxon>Viridiplantae</taxon>
        <taxon>Streptophyta</taxon>
        <taxon>Embryophyta</taxon>
        <taxon>Tracheophyta</taxon>
        <taxon>Spermatophyta</taxon>
        <taxon>Magnoliopsida</taxon>
        <taxon>eudicotyledons</taxon>
        <taxon>Gunneridae</taxon>
        <taxon>Pentapetalae</taxon>
        <taxon>asterids</taxon>
        <taxon>lamiids</taxon>
        <taxon>Solanales</taxon>
        <taxon>Solanaceae</taxon>
        <taxon>Solanoideae</taxon>
        <taxon>Solaneae</taxon>
        <taxon>Solanum</taxon>
    </lineage>
</organism>
<comment type="caution">
    <text evidence="1">The sequence shown here is derived from an EMBL/GenBank/DDBJ whole genome shotgun (WGS) entry which is preliminary data.</text>
</comment>
<reference evidence="1 2" key="1">
    <citation type="submission" date="2023-10" db="EMBL/GenBank/DDBJ databases">
        <title>Genome-Wide Identification Analysis in wild type Solanum Pinnatisectum Reveals Some Genes Defensing Phytophthora Infestans.</title>
        <authorList>
            <person name="Sun C."/>
        </authorList>
    </citation>
    <scope>NUCLEOTIDE SEQUENCE [LARGE SCALE GENOMIC DNA]</scope>
    <source>
        <strain evidence="1">LQN</strain>
        <tissue evidence="1">Leaf</tissue>
    </source>
</reference>